<evidence type="ECO:0000313" key="4">
    <source>
        <dbReference type="Proteomes" id="UP000054498"/>
    </source>
</evidence>
<evidence type="ECO:0000256" key="1">
    <source>
        <dbReference type="ARBA" id="ARBA00010199"/>
    </source>
</evidence>
<feature type="transmembrane region" description="Helical" evidence="2">
    <location>
        <begin position="98"/>
        <end position="117"/>
    </location>
</feature>
<keyword evidence="2" id="KW-0812">Transmembrane</keyword>
<dbReference type="STRING" id="145388.A0A0D2MS05"/>
<dbReference type="InterPro" id="IPR002528">
    <property type="entry name" value="MATE_fam"/>
</dbReference>
<accession>A0A0D2MS05</accession>
<dbReference type="AlphaFoldDB" id="A0A0D2MS05"/>
<protein>
    <submittedName>
        <fullName evidence="3">Uncharacterized protein</fullName>
    </submittedName>
</protein>
<dbReference type="EMBL" id="KK100517">
    <property type="protein sequence ID" value="KIZ05365.1"/>
    <property type="molecule type" value="Genomic_DNA"/>
</dbReference>
<keyword evidence="4" id="KW-1185">Reference proteome</keyword>
<sequence>METCCGQAFGAAQYSLLGLVLQCAQALCLLIAAPAAAAWAAGAMGPLLLWLGQPPETAAAAGRLLQLTWPVLPLLAISETTGQYLLAQGVAAPASVTGLLQLAAAAPAFWLLVQWLGWLRGVAAAQVALQLLAATFVTSWRVIRDRRVSRSDPDRATWHGFTLESLKGLPSYTRFAVPAACMVCLEW</sequence>
<name>A0A0D2MS05_9CHLO</name>
<comment type="similarity">
    <text evidence="1">Belongs to the multi antimicrobial extrusion (MATE) (TC 2.A.66.1) family.</text>
</comment>
<dbReference type="KEGG" id="mng:MNEG_2598"/>
<evidence type="ECO:0000313" key="3">
    <source>
        <dbReference type="EMBL" id="KIZ05365.1"/>
    </source>
</evidence>
<dbReference type="Pfam" id="PF01554">
    <property type="entry name" value="MatE"/>
    <property type="match status" value="1"/>
</dbReference>
<dbReference type="GO" id="GO:0042910">
    <property type="term" value="F:xenobiotic transmembrane transporter activity"/>
    <property type="evidence" value="ECO:0007669"/>
    <property type="project" value="InterPro"/>
</dbReference>
<dbReference type="GO" id="GO:0016020">
    <property type="term" value="C:membrane"/>
    <property type="evidence" value="ECO:0007669"/>
    <property type="project" value="InterPro"/>
</dbReference>
<reference evidence="3 4" key="1">
    <citation type="journal article" date="2013" name="BMC Genomics">
        <title>Reconstruction of the lipid metabolism for the microalga Monoraphidium neglectum from its genome sequence reveals characteristics suitable for biofuel production.</title>
        <authorList>
            <person name="Bogen C."/>
            <person name="Al-Dilaimi A."/>
            <person name="Albersmeier A."/>
            <person name="Wichmann J."/>
            <person name="Grundmann M."/>
            <person name="Rupp O."/>
            <person name="Lauersen K.J."/>
            <person name="Blifernez-Klassen O."/>
            <person name="Kalinowski J."/>
            <person name="Goesmann A."/>
            <person name="Mussgnug J.H."/>
            <person name="Kruse O."/>
        </authorList>
    </citation>
    <scope>NUCLEOTIDE SEQUENCE [LARGE SCALE GENOMIC DNA]</scope>
    <source>
        <strain evidence="3 4">SAG 48.87</strain>
    </source>
</reference>
<gene>
    <name evidence="3" type="ORF">MNEG_2598</name>
</gene>
<dbReference type="GeneID" id="25735476"/>
<proteinExistence type="inferred from homology"/>
<feature type="transmembrane region" description="Helical" evidence="2">
    <location>
        <begin position="64"/>
        <end position="86"/>
    </location>
</feature>
<dbReference type="PANTHER" id="PTHR11206">
    <property type="entry name" value="MULTIDRUG RESISTANCE PROTEIN"/>
    <property type="match status" value="1"/>
</dbReference>
<dbReference type="RefSeq" id="XP_013904384.1">
    <property type="nucleotide sequence ID" value="XM_014048930.1"/>
</dbReference>
<dbReference type="OrthoDB" id="2126698at2759"/>
<dbReference type="GO" id="GO:0015297">
    <property type="term" value="F:antiporter activity"/>
    <property type="evidence" value="ECO:0007669"/>
    <property type="project" value="InterPro"/>
</dbReference>
<keyword evidence="2" id="KW-1133">Transmembrane helix</keyword>
<dbReference type="Proteomes" id="UP000054498">
    <property type="component" value="Unassembled WGS sequence"/>
</dbReference>
<keyword evidence="2" id="KW-0472">Membrane</keyword>
<feature type="transmembrane region" description="Helical" evidence="2">
    <location>
        <begin position="123"/>
        <end position="143"/>
    </location>
</feature>
<evidence type="ECO:0000256" key="2">
    <source>
        <dbReference type="SAM" id="Phobius"/>
    </source>
</evidence>
<organism evidence="3 4">
    <name type="scientific">Monoraphidium neglectum</name>
    <dbReference type="NCBI Taxonomy" id="145388"/>
    <lineage>
        <taxon>Eukaryota</taxon>
        <taxon>Viridiplantae</taxon>
        <taxon>Chlorophyta</taxon>
        <taxon>core chlorophytes</taxon>
        <taxon>Chlorophyceae</taxon>
        <taxon>CS clade</taxon>
        <taxon>Sphaeropleales</taxon>
        <taxon>Selenastraceae</taxon>
        <taxon>Monoraphidium</taxon>
    </lineage>
</organism>